<dbReference type="InterPro" id="IPR029044">
    <property type="entry name" value="Nucleotide-diphossugar_trans"/>
</dbReference>
<reference evidence="1 2" key="1">
    <citation type="submission" date="2018-06" db="EMBL/GenBank/DDBJ databases">
        <authorList>
            <consortium name="Pathogen Informatics"/>
            <person name="Doyle S."/>
        </authorList>
    </citation>
    <scope>NUCLEOTIDE SEQUENCE [LARGE SCALE GENOMIC DNA]</scope>
    <source>
        <strain evidence="1 2">NCTC13443</strain>
    </source>
</reference>
<dbReference type="AlphaFoldDB" id="A0A377V4M2"/>
<dbReference type="SUPFAM" id="SSF51182">
    <property type="entry name" value="RmlC-like cupins"/>
    <property type="match status" value="1"/>
</dbReference>
<dbReference type="PANTHER" id="PTHR46390:SF1">
    <property type="entry name" value="MANNOSE-1-PHOSPHATE GUANYLYLTRANSFERASE"/>
    <property type="match status" value="1"/>
</dbReference>
<dbReference type="GO" id="GO:0009298">
    <property type="term" value="P:GDP-mannose biosynthetic process"/>
    <property type="evidence" value="ECO:0007669"/>
    <property type="project" value="TreeGrafter"/>
</dbReference>
<dbReference type="Proteomes" id="UP000255518">
    <property type="component" value="Unassembled WGS sequence"/>
</dbReference>
<dbReference type="EC" id="2.7.7.13" evidence="1"/>
<organism evidence="1 2">
    <name type="scientific">Klebsiella pneumoniae</name>
    <dbReference type="NCBI Taxonomy" id="573"/>
    <lineage>
        <taxon>Bacteria</taxon>
        <taxon>Pseudomonadati</taxon>
        <taxon>Pseudomonadota</taxon>
        <taxon>Gammaproteobacteria</taxon>
        <taxon>Enterobacterales</taxon>
        <taxon>Enterobacteriaceae</taxon>
        <taxon>Klebsiella/Raoultella group</taxon>
        <taxon>Klebsiella</taxon>
        <taxon>Klebsiella pneumoniae complex</taxon>
    </lineage>
</organism>
<keyword evidence="1" id="KW-0548">Nucleotidyltransferase</keyword>
<gene>
    <name evidence="1" type="primary">manC1</name>
    <name evidence="1" type="ORF">NCTC13443_05108</name>
</gene>
<dbReference type="InterPro" id="IPR011051">
    <property type="entry name" value="RmlC_Cupin_sf"/>
</dbReference>
<dbReference type="EMBL" id="UGKT01000001">
    <property type="protein sequence ID" value="STT05175.1"/>
    <property type="molecule type" value="Genomic_DNA"/>
</dbReference>
<dbReference type="InterPro" id="IPR051161">
    <property type="entry name" value="Mannose-6P_isomerase_type2"/>
</dbReference>
<proteinExistence type="predicted"/>
<dbReference type="Gene3D" id="3.90.550.10">
    <property type="entry name" value="Spore Coat Polysaccharide Biosynthesis Protein SpsA, Chain A"/>
    <property type="match status" value="1"/>
</dbReference>
<dbReference type="PANTHER" id="PTHR46390">
    <property type="entry name" value="MANNOSE-1-PHOSPHATE GUANYLYLTRANSFERASE"/>
    <property type="match status" value="1"/>
</dbReference>
<sequence>MFMFRAKKYLSELAKFRPDILEACQAAVNAADNGSDFISIPHDIFCECPDESVDYAVMEKTADAVVVGLDADWSDVGSLVRPVGGQPER</sequence>
<evidence type="ECO:0000313" key="2">
    <source>
        <dbReference type="Proteomes" id="UP000255518"/>
    </source>
</evidence>
<keyword evidence="1" id="KW-0808">Transferase</keyword>
<dbReference type="GO" id="GO:0004475">
    <property type="term" value="F:mannose-1-phosphate guanylyltransferase (GTP) activity"/>
    <property type="evidence" value="ECO:0007669"/>
    <property type="project" value="UniProtKB-EC"/>
</dbReference>
<name>A0A377V4M2_KLEPN</name>
<evidence type="ECO:0000313" key="1">
    <source>
        <dbReference type="EMBL" id="STT05175.1"/>
    </source>
</evidence>
<protein>
    <submittedName>
        <fullName evidence="1">Mannose-1-phosphate guanylyltransferase</fullName>
        <ecNumber evidence="1">2.7.7.13</ecNumber>
    </submittedName>
</protein>
<accession>A0A377V4M2</accession>